<dbReference type="AlphaFoldDB" id="A0A195BAR5"/>
<dbReference type="Proteomes" id="UP000078540">
    <property type="component" value="Unassembled WGS sequence"/>
</dbReference>
<keyword evidence="3" id="KW-1185">Reference proteome</keyword>
<gene>
    <name evidence="2" type="ORF">ALC53_08350</name>
</gene>
<evidence type="ECO:0000313" key="2">
    <source>
        <dbReference type="EMBL" id="KYM81279.1"/>
    </source>
</evidence>
<sequence length="144" mass="16478">MDYGTPHRPRIIPSSPSLSPSLPHFMSKPFRSFYAGEHAGQSDEMNLVYQQDSFKEPSILEYLRYSEIEYFSKAASHASPVCLTDPYLSTAIEAYSKPHTKRIDTEHPRNTTEYSLRQRAGEMYKRVEHVNTVQKVGQSKDSCS</sequence>
<proteinExistence type="predicted"/>
<feature type="compositionally biased region" description="Low complexity" evidence="1">
    <location>
        <begin position="11"/>
        <end position="20"/>
    </location>
</feature>
<reference evidence="2 3" key="1">
    <citation type="submission" date="2015-09" db="EMBL/GenBank/DDBJ databases">
        <title>Atta colombica WGS genome.</title>
        <authorList>
            <person name="Nygaard S."/>
            <person name="Hu H."/>
            <person name="Boomsma J."/>
            <person name="Zhang G."/>
        </authorList>
    </citation>
    <scope>NUCLEOTIDE SEQUENCE [LARGE SCALE GENOMIC DNA]</scope>
    <source>
        <strain evidence="2">Treedump-2</strain>
        <tissue evidence="2">Whole body</tissue>
    </source>
</reference>
<evidence type="ECO:0000313" key="3">
    <source>
        <dbReference type="Proteomes" id="UP000078540"/>
    </source>
</evidence>
<name>A0A195BAR5_9HYME</name>
<feature type="region of interest" description="Disordered" evidence="1">
    <location>
        <begin position="1"/>
        <end position="20"/>
    </location>
</feature>
<protein>
    <submittedName>
        <fullName evidence="2">Uncharacterized protein</fullName>
    </submittedName>
</protein>
<accession>A0A195BAR5</accession>
<organism evidence="2 3">
    <name type="scientific">Atta colombica</name>
    <dbReference type="NCBI Taxonomy" id="520822"/>
    <lineage>
        <taxon>Eukaryota</taxon>
        <taxon>Metazoa</taxon>
        <taxon>Ecdysozoa</taxon>
        <taxon>Arthropoda</taxon>
        <taxon>Hexapoda</taxon>
        <taxon>Insecta</taxon>
        <taxon>Pterygota</taxon>
        <taxon>Neoptera</taxon>
        <taxon>Endopterygota</taxon>
        <taxon>Hymenoptera</taxon>
        <taxon>Apocrita</taxon>
        <taxon>Aculeata</taxon>
        <taxon>Formicoidea</taxon>
        <taxon>Formicidae</taxon>
        <taxon>Myrmicinae</taxon>
        <taxon>Atta</taxon>
    </lineage>
</organism>
<evidence type="ECO:0000256" key="1">
    <source>
        <dbReference type="SAM" id="MobiDB-lite"/>
    </source>
</evidence>
<dbReference type="EMBL" id="KQ976540">
    <property type="protein sequence ID" value="KYM81279.1"/>
    <property type="molecule type" value="Genomic_DNA"/>
</dbReference>